<name>E3NN60_CAERE</name>
<dbReference type="HOGENOM" id="CLU_051070_0_0_1"/>
<dbReference type="CDD" id="cd00136">
    <property type="entry name" value="PDZ_canonical"/>
    <property type="match status" value="2"/>
</dbReference>
<dbReference type="PROSITE" id="PS50106">
    <property type="entry name" value="PDZ"/>
    <property type="match status" value="2"/>
</dbReference>
<dbReference type="InParanoid" id="E3NN60"/>
<dbReference type="eggNOG" id="KOG4371">
    <property type="taxonomic scope" value="Eukaryota"/>
</dbReference>
<dbReference type="AlphaFoldDB" id="E3NN60"/>
<organism evidence="4">
    <name type="scientific">Caenorhabditis remanei</name>
    <name type="common">Caenorhabditis vulgaris</name>
    <dbReference type="NCBI Taxonomy" id="31234"/>
    <lineage>
        <taxon>Eukaryota</taxon>
        <taxon>Metazoa</taxon>
        <taxon>Ecdysozoa</taxon>
        <taxon>Nematoda</taxon>
        <taxon>Chromadorea</taxon>
        <taxon>Rhabditida</taxon>
        <taxon>Rhabditina</taxon>
        <taxon>Rhabditomorpha</taxon>
        <taxon>Rhabditoidea</taxon>
        <taxon>Rhabditidae</taxon>
        <taxon>Peloderinae</taxon>
        <taxon>Caenorhabditis</taxon>
    </lineage>
</organism>
<evidence type="ECO:0000313" key="3">
    <source>
        <dbReference type="EMBL" id="EFP10178.1"/>
    </source>
</evidence>
<dbReference type="PANTHER" id="PTHR19964">
    <property type="entry name" value="MULTIPLE PDZ DOMAIN PROTEIN"/>
    <property type="match status" value="1"/>
</dbReference>
<dbReference type="Pfam" id="PF00595">
    <property type="entry name" value="PDZ"/>
    <property type="match status" value="2"/>
</dbReference>
<proteinExistence type="predicted"/>
<reference evidence="3" key="1">
    <citation type="submission" date="2007-07" db="EMBL/GenBank/DDBJ databases">
        <title>PCAP assembly of the Caenorhabditis remanei genome.</title>
        <authorList>
            <consortium name="The Caenorhabditis remanei Sequencing Consortium"/>
            <person name="Wilson R.K."/>
        </authorList>
    </citation>
    <scope>NUCLEOTIDE SEQUENCE [LARGE SCALE GENOMIC DNA]</scope>
    <source>
        <strain evidence="3">PB4641</strain>
    </source>
</reference>
<feature type="domain" description="PDZ" evidence="2">
    <location>
        <begin position="159"/>
        <end position="238"/>
    </location>
</feature>
<dbReference type="Proteomes" id="UP000008281">
    <property type="component" value="Unassembled WGS sequence"/>
</dbReference>
<keyword evidence="4" id="KW-1185">Reference proteome</keyword>
<feature type="region of interest" description="Disordered" evidence="1">
    <location>
        <begin position="1"/>
        <end position="46"/>
    </location>
</feature>
<feature type="compositionally biased region" description="Basic residues" evidence="1">
    <location>
        <begin position="1"/>
        <end position="10"/>
    </location>
</feature>
<dbReference type="OrthoDB" id="165498at2759"/>
<dbReference type="EMBL" id="DS269160">
    <property type="protein sequence ID" value="EFP10178.1"/>
    <property type="molecule type" value="Genomic_DNA"/>
</dbReference>
<dbReference type="Gene3D" id="2.30.42.10">
    <property type="match status" value="2"/>
</dbReference>
<dbReference type="InterPro" id="IPR051342">
    <property type="entry name" value="PDZ_scaffold"/>
</dbReference>
<evidence type="ECO:0000313" key="4">
    <source>
        <dbReference type="Proteomes" id="UP000008281"/>
    </source>
</evidence>
<feature type="domain" description="PDZ" evidence="2">
    <location>
        <begin position="256"/>
        <end position="356"/>
    </location>
</feature>
<sequence>MLASAARKKSFSSSSGDLLNAPKGGSGQSRTPPAPRRAANRRQRAVSDFGAIGDALPTLDGDNLINIKAISGLHLDESDEEKGEYRLPTTSMYAFDRDDDLQQSIKETKKPAPEPKTGELRKYRYARRSNLEIAEEIEEEPADSSDDEGQIDDSKRVIDVELDRNENGSLGVQIASLGGRVCIKQLTSEPAISHPDIRVGDVLLYVNGIAVEGKVHQEVVAMLRGGGDRVVLGVQRPPPAYSDQVNPSSASAPLISVMLQKKPMGTLGILNQHFKFEYQLRFAFIGLSLAKRTMSDGIFIRNIAQDSAAAYEGTLRVGDRLVSLDGEPVDGFTPATILEKLKLVQGPVQITVTRDQASDR</sequence>
<dbReference type="SMART" id="SM00228">
    <property type="entry name" value="PDZ"/>
    <property type="match status" value="2"/>
</dbReference>
<dbReference type="InterPro" id="IPR036034">
    <property type="entry name" value="PDZ_sf"/>
</dbReference>
<evidence type="ECO:0000259" key="2">
    <source>
        <dbReference type="PROSITE" id="PS50106"/>
    </source>
</evidence>
<dbReference type="STRING" id="31234.E3NN60"/>
<protein>
    <recommendedName>
        <fullName evidence="2">PDZ domain-containing protein</fullName>
    </recommendedName>
</protein>
<dbReference type="PANTHER" id="PTHR19964:SF96">
    <property type="entry name" value="FERM DOMAIN (PROTEIN4.1-EZRIN-RADIXIN-MOESIN) FAMILY-RELATED"/>
    <property type="match status" value="1"/>
</dbReference>
<dbReference type="InterPro" id="IPR001478">
    <property type="entry name" value="PDZ"/>
</dbReference>
<dbReference type="SUPFAM" id="SSF50156">
    <property type="entry name" value="PDZ domain-like"/>
    <property type="match status" value="2"/>
</dbReference>
<evidence type="ECO:0000256" key="1">
    <source>
        <dbReference type="SAM" id="MobiDB-lite"/>
    </source>
</evidence>
<accession>E3NN60</accession>
<gene>
    <name evidence="3" type="ORF">CRE_21616</name>
</gene>